<dbReference type="PANTHER" id="PTHR40891:SF1">
    <property type="entry name" value="DUF295 DOMAIN-CONTAINING PROTEIN"/>
    <property type="match status" value="1"/>
</dbReference>
<dbReference type="Proteomes" id="UP001630127">
    <property type="component" value="Unassembled WGS sequence"/>
</dbReference>
<evidence type="ECO:0000256" key="1">
    <source>
        <dbReference type="SAM" id="MobiDB-lite"/>
    </source>
</evidence>
<name>A0ABD2Z0W6_9GENT</name>
<comment type="caution">
    <text evidence="3">The sequence shown here is derived from an EMBL/GenBank/DDBJ whole genome shotgun (WGS) entry which is preliminary data.</text>
</comment>
<gene>
    <name evidence="3" type="ORF">ACH5RR_024662</name>
</gene>
<evidence type="ECO:0000313" key="3">
    <source>
        <dbReference type="EMBL" id="KAL3511945.1"/>
    </source>
</evidence>
<accession>A0ABD2Z0W6</accession>
<reference evidence="3 4" key="1">
    <citation type="submission" date="2024-11" db="EMBL/GenBank/DDBJ databases">
        <title>A near-complete genome assembly of Cinchona calisaya.</title>
        <authorList>
            <person name="Lian D.C."/>
            <person name="Zhao X.W."/>
            <person name="Wei L."/>
        </authorList>
    </citation>
    <scope>NUCLEOTIDE SEQUENCE [LARGE SCALE GENOMIC DNA]</scope>
    <source>
        <tissue evidence="3">Nenye</tissue>
    </source>
</reference>
<dbReference type="InterPro" id="IPR005174">
    <property type="entry name" value="KIB1-4_b-propeller"/>
</dbReference>
<feature type="domain" description="KIB1-4 beta-propeller" evidence="2">
    <location>
        <begin position="2"/>
        <end position="212"/>
    </location>
</feature>
<dbReference type="PANTHER" id="PTHR40891">
    <property type="entry name" value="DUF295 DOMAIN-CONTAINING PROTEIN"/>
    <property type="match status" value="1"/>
</dbReference>
<evidence type="ECO:0000259" key="2">
    <source>
        <dbReference type="Pfam" id="PF03478"/>
    </source>
</evidence>
<organism evidence="3 4">
    <name type="scientific">Cinchona calisaya</name>
    <dbReference type="NCBI Taxonomy" id="153742"/>
    <lineage>
        <taxon>Eukaryota</taxon>
        <taxon>Viridiplantae</taxon>
        <taxon>Streptophyta</taxon>
        <taxon>Embryophyta</taxon>
        <taxon>Tracheophyta</taxon>
        <taxon>Spermatophyta</taxon>
        <taxon>Magnoliopsida</taxon>
        <taxon>eudicotyledons</taxon>
        <taxon>Gunneridae</taxon>
        <taxon>Pentapetalae</taxon>
        <taxon>asterids</taxon>
        <taxon>lamiids</taxon>
        <taxon>Gentianales</taxon>
        <taxon>Rubiaceae</taxon>
        <taxon>Cinchonoideae</taxon>
        <taxon>Cinchoneae</taxon>
        <taxon>Cinchona</taxon>
    </lineage>
</organism>
<proteinExistence type="predicted"/>
<sequence>MEKIKLPPWIGYYSMDSCNLSRPPNHPKCIIVAFSQKPEPCIRFCRPGGRDNKWNDQKLLVRPDTGSSLYEFPVAYKGNLYCFPKLSDELMIIDFDGSKIDIRPVDVENVPREALVPETVRIKTYLVESDSELFRLKINYVGLTDKLSVRYIDVFRLDMEDLSWTRVESLGDRAFFLDTNGYTTSCSSCFAAEDSESGGMKGNCIYLLEPEDKHLYRFDLEDTSLVITLPLPKRIKNWVQTHWVMPNQRREKKRDTGSIGRKKIEANINVTGGLKQLMPKKKSSRNSSSTNISSDDCYPPPPERYPWLVYTHRSRKQFTQTFYSLSEARCYNRSIPDMNDNQKPEPCIRLCRPGGRDNKWNDKKLLVRPDMGSSLYGYPVACKGNLYCFPRLSDELMIIDFDGSKIDIRPVGVEKATREALVPETIRVKTYLVESDSELFRLKINYIGAN</sequence>
<keyword evidence="4" id="KW-1185">Reference proteome</keyword>
<evidence type="ECO:0000313" key="4">
    <source>
        <dbReference type="Proteomes" id="UP001630127"/>
    </source>
</evidence>
<dbReference type="Pfam" id="PF03478">
    <property type="entry name" value="Beta-prop_KIB1-4"/>
    <property type="match status" value="1"/>
</dbReference>
<dbReference type="EMBL" id="JBJUIK010000011">
    <property type="protein sequence ID" value="KAL3511945.1"/>
    <property type="molecule type" value="Genomic_DNA"/>
</dbReference>
<dbReference type="AlphaFoldDB" id="A0ABD2Z0W6"/>
<feature type="region of interest" description="Disordered" evidence="1">
    <location>
        <begin position="277"/>
        <end position="298"/>
    </location>
</feature>
<feature type="compositionally biased region" description="Low complexity" evidence="1">
    <location>
        <begin position="285"/>
        <end position="294"/>
    </location>
</feature>
<protein>
    <recommendedName>
        <fullName evidence="2">KIB1-4 beta-propeller domain-containing protein</fullName>
    </recommendedName>
</protein>